<dbReference type="GO" id="GO:0043171">
    <property type="term" value="P:peptide catabolic process"/>
    <property type="evidence" value="ECO:0007669"/>
    <property type="project" value="TreeGrafter"/>
</dbReference>
<evidence type="ECO:0000256" key="7">
    <source>
        <dbReference type="ARBA" id="ARBA00023049"/>
    </source>
</evidence>
<keyword evidence="15" id="KW-1185">Reference proteome</keyword>
<dbReference type="GO" id="GO:0005739">
    <property type="term" value="C:mitochondrion"/>
    <property type="evidence" value="ECO:0007669"/>
    <property type="project" value="TreeGrafter"/>
</dbReference>
<dbReference type="FunFam" id="3.30.830.10:FF:000005">
    <property type="entry name" value="nardilysin isoform X1"/>
    <property type="match status" value="1"/>
</dbReference>
<gene>
    <name evidence="14" type="ORF">EW146_g1694</name>
</gene>
<evidence type="ECO:0000256" key="6">
    <source>
        <dbReference type="ARBA" id="ARBA00022833"/>
    </source>
</evidence>
<name>A0A4S4M2U9_9AGAM</name>
<dbReference type="Gene3D" id="3.30.830.10">
    <property type="entry name" value="Metalloenzyme, LuxS/M16 peptidase-like"/>
    <property type="match status" value="4"/>
</dbReference>
<evidence type="ECO:0000256" key="8">
    <source>
        <dbReference type="RuleBase" id="RU004447"/>
    </source>
</evidence>
<dbReference type="InterPro" id="IPR011249">
    <property type="entry name" value="Metalloenz_LuxS/M16"/>
</dbReference>
<evidence type="ECO:0000259" key="10">
    <source>
        <dbReference type="Pfam" id="PF00675"/>
    </source>
</evidence>
<evidence type="ECO:0000259" key="13">
    <source>
        <dbReference type="Pfam" id="PF22456"/>
    </source>
</evidence>
<dbReference type="EMBL" id="SGPL01000044">
    <property type="protein sequence ID" value="THH19466.1"/>
    <property type="molecule type" value="Genomic_DNA"/>
</dbReference>
<accession>A0A4S4M2U9</accession>
<keyword evidence="5" id="KW-0378">Hydrolase</keyword>
<feature type="domain" description="Peptidase M16 middle/third" evidence="12">
    <location>
        <begin position="491"/>
        <end position="788"/>
    </location>
</feature>
<feature type="domain" description="Peptidase M16 N-terminal" evidence="10">
    <location>
        <begin position="87"/>
        <end position="221"/>
    </location>
</feature>
<dbReference type="SUPFAM" id="SSF63411">
    <property type="entry name" value="LuxS/MPP-like metallohydrolase"/>
    <property type="match status" value="4"/>
</dbReference>
<organism evidence="14 15">
    <name type="scientific">Bondarzewia mesenterica</name>
    <dbReference type="NCBI Taxonomy" id="1095465"/>
    <lineage>
        <taxon>Eukaryota</taxon>
        <taxon>Fungi</taxon>
        <taxon>Dikarya</taxon>
        <taxon>Basidiomycota</taxon>
        <taxon>Agaricomycotina</taxon>
        <taxon>Agaricomycetes</taxon>
        <taxon>Russulales</taxon>
        <taxon>Bondarzewiaceae</taxon>
        <taxon>Bondarzewia</taxon>
    </lineage>
</organism>
<dbReference type="GO" id="GO:0005829">
    <property type="term" value="C:cytosol"/>
    <property type="evidence" value="ECO:0007669"/>
    <property type="project" value="TreeGrafter"/>
</dbReference>
<feature type="compositionally biased region" description="Low complexity" evidence="9">
    <location>
        <begin position="277"/>
        <end position="292"/>
    </location>
</feature>
<keyword evidence="3" id="KW-0645">Protease</keyword>
<comment type="caution">
    <text evidence="14">The sequence shown here is derived from an EMBL/GenBank/DDBJ whole genome shotgun (WGS) entry which is preliminary data.</text>
</comment>
<dbReference type="InterPro" id="IPR007863">
    <property type="entry name" value="Peptidase_M16_C"/>
</dbReference>
<feature type="domain" description="Coenzyme PQQ synthesis protein F-like C-terminal lobe" evidence="13">
    <location>
        <begin position="894"/>
        <end position="994"/>
    </location>
</feature>
<proteinExistence type="inferred from homology"/>
<dbReference type="InterPro" id="IPR011765">
    <property type="entry name" value="Pept_M16_N"/>
</dbReference>
<protein>
    <recommendedName>
        <fullName evidence="16">Peptidase M16 N-terminal domain-containing protein</fullName>
    </recommendedName>
</protein>
<reference evidence="14 15" key="1">
    <citation type="submission" date="2019-02" db="EMBL/GenBank/DDBJ databases">
        <title>Genome sequencing of the rare red list fungi Bondarzewia mesenterica.</title>
        <authorList>
            <person name="Buettner E."/>
            <person name="Kellner H."/>
        </authorList>
    </citation>
    <scope>NUCLEOTIDE SEQUENCE [LARGE SCALE GENOMIC DNA]</scope>
    <source>
        <strain evidence="14 15">DSM 108281</strain>
    </source>
</reference>
<dbReference type="InterPro" id="IPR001431">
    <property type="entry name" value="Pept_M16_Zn_BS"/>
</dbReference>
<comment type="cofactor">
    <cofactor evidence="1">
        <name>Zn(2+)</name>
        <dbReference type="ChEBI" id="CHEBI:29105"/>
    </cofactor>
</comment>
<evidence type="ECO:0008006" key="16">
    <source>
        <dbReference type="Google" id="ProtNLM"/>
    </source>
</evidence>
<comment type="similarity">
    <text evidence="2 8">Belongs to the peptidase M16 family.</text>
</comment>
<dbReference type="Pfam" id="PF05193">
    <property type="entry name" value="Peptidase_M16_C"/>
    <property type="match status" value="1"/>
</dbReference>
<evidence type="ECO:0000313" key="15">
    <source>
        <dbReference type="Proteomes" id="UP000310158"/>
    </source>
</evidence>
<dbReference type="InterPro" id="IPR050626">
    <property type="entry name" value="Peptidase_M16"/>
</dbReference>
<dbReference type="FunFam" id="3.30.830.10:FF:000003">
    <property type="entry name" value="Insulin-degrading enzyme"/>
    <property type="match status" value="1"/>
</dbReference>
<dbReference type="GO" id="GO:0004222">
    <property type="term" value="F:metalloendopeptidase activity"/>
    <property type="evidence" value="ECO:0007669"/>
    <property type="project" value="InterPro"/>
</dbReference>
<evidence type="ECO:0000259" key="12">
    <source>
        <dbReference type="Pfam" id="PF16187"/>
    </source>
</evidence>
<evidence type="ECO:0000256" key="2">
    <source>
        <dbReference type="ARBA" id="ARBA00007261"/>
    </source>
</evidence>
<feature type="region of interest" description="Disordered" evidence="9">
    <location>
        <begin position="247"/>
        <end position="301"/>
    </location>
</feature>
<evidence type="ECO:0000256" key="5">
    <source>
        <dbReference type="ARBA" id="ARBA00022801"/>
    </source>
</evidence>
<dbReference type="Pfam" id="PF16187">
    <property type="entry name" value="Peptidase_M16_M"/>
    <property type="match status" value="1"/>
</dbReference>
<keyword evidence="6" id="KW-0862">Zinc</keyword>
<dbReference type="AlphaFoldDB" id="A0A4S4M2U9"/>
<dbReference type="InterPro" id="IPR054734">
    <property type="entry name" value="PqqF-like_C_4"/>
</dbReference>
<dbReference type="Pfam" id="PF00675">
    <property type="entry name" value="Peptidase_M16"/>
    <property type="match status" value="1"/>
</dbReference>
<evidence type="ECO:0000256" key="4">
    <source>
        <dbReference type="ARBA" id="ARBA00022723"/>
    </source>
</evidence>
<dbReference type="FunFam" id="3.30.830.10:FF:000012">
    <property type="entry name" value="Protease 3"/>
    <property type="match status" value="1"/>
</dbReference>
<dbReference type="PANTHER" id="PTHR43690:SF18">
    <property type="entry name" value="INSULIN-DEGRADING ENZYME-RELATED"/>
    <property type="match status" value="1"/>
</dbReference>
<dbReference type="Pfam" id="PF22456">
    <property type="entry name" value="PqqF-like_C_4"/>
    <property type="match status" value="1"/>
</dbReference>
<dbReference type="GO" id="GO:0046872">
    <property type="term" value="F:metal ion binding"/>
    <property type="evidence" value="ECO:0007669"/>
    <property type="project" value="UniProtKB-KW"/>
</dbReference>
<evidence type="ECO:0000256" key="1">
    <source>
        <dbReference type="ARBA" id="ARBA00001947"/>
    </source>
</evidence>
<feature type="domain" description="Peptidase M16 C-terminal" evidence="11">
    <location>
        <begin position="305"/>
        <end position="478"/>
    </location>
</feature>
<dbReference type="InterPro" id="IPR032632">
    <property type="entry name" value="Peptidase_M16_M"/>
</dbReference>
<keyword evidence="4" id="KW-0479">Metal-binding</keyword>
<dbReference type="OrthoDB" id="952271at2759"/>
<sequence length="1176" mass="132379">MLLRLAAASRVAPPPPSSLAIRQLISQPRARYATSTMTAPNEQAYWQHINSVKGLKHSVYTKPIQKSPQDDRDYRLIRLENGLQAMLVQDVKADKAAASLDVAVGHLHDPDDMPGLAHFCEHLLFMGTERFPKENEYSEYLSKNNGSSNAFTAASNTNYHFNVATPMLSGALARFAAFFHCPLFSPSCTMRELNAVDSENKKNLQNDIWRIFQLNKYLTKPGHPWSKFGTGNKESLTQAGRDAKAKGLIGGANGKANGLPGSAPGSVTGSLAPSPIPSRVASPAPSANSSNSETEADGGAVGRETRRRLIEWWSREYCASRMRLCVIGKESLDDLSEMVADLFSPIQNRAQESLPMIPDHPFGSNEKGTLVTVQTVMDLHALEISFPLDDQAPLWRHKPGHFLADLVGHEGPGSLHSYLKNKGWATAVHTGPQELGRGFATFKITLFLTKEGFRNYRACALAAFNYLSMLRSAPLPAWYQQERSTISNIRFRFLEKRRPDDYAVAVSGRLAWPTPRDLTLQAPHVVWEWDSEGEAEKEARSALDKLRVSEGRAVLMAKKEEHDSIAGEHEWQNEPWYGTAFRVEEFDEEFIKLAEGPSTVPELYIPRPNEFIPQNLNVEQREVAEPQPRPHLVRETALSSLWHKKDDLVWVPKSSCQRTNDISRFSPFANESPLASVLTRLYADLVNDSLTEYAYDAELAGLSYNFGVSTLGIFVFIGGYNDKLHVLLRDVLERVKNIQIKPDRLEVMKEQAKREWQNFFLGQTYRISDYYARYLMIEKQWTITEKLQVLPSVTVEKVQDHMTKLLSTMHSRILVEGNMFKDEAVKLAKMSEEIINASPLPASQMVDLSLLLPKGSNHVWSIPVPNPNEPNSSLTYYTHFGSLIDPRLRVTSVLLTQILSEPAFNVLRTKEQLGYVVSASQWIAPGANETGLRIVVQSERDPMYLEERVEAFLEHMKGTIEDMSEDEFLEQKAGLERRWREAPKNLSEEIQRHWAHIESGYLDFLRRSHDADELKTITREEVLALFLSQVHPLSITRAKLSVHSRSQKPRPKHVSASAAEAFQQLAKEIGVAADEINWREELHADGEPLVGEFEKFWKGVLAEKPADAAQKLIVVQKLLDALPGLVARYPSEADSEGTLKEDMTLIENPKMFKALLKVSEPPKPLVEWNDLPTSKF</sequence>
<evidence type="ECO:0000259" key="11">
    <source>
        <dbReference type="Pfam" id="PF05193"/>
    </source>
</evidence>
<keyword evidence="7" id="KW-0482">Metalloprotease</keyword>
<evidence type="ECO:0000256" key="3">
    <source>
        <dbReference type="ARBA" id="ARBA00022670"/>
    </source>
</evidence>
<dbReference type="PANTHER" id="PTHR43690">
    <property type="entry name" value="NARDILYSIN"/>
    <property type="match status" value="1"/>
</dbReference>
<dbReference type="GO" id="GO:0051603">
    <property type="term" value="P:proteolysis involved in protein catabolic process"/>
    <property type="evidence" value="ECO:0007669"/>
    <property type="project" value="TreeGrafter"/>
</dbReference>
<evidence type="ECO:0000256" key="9">
    <source>
        <dbReference type="SAM" id="MobiDB-lite"/>
    </source>
</evidence>
<evidence type="ECO:0000313" key="14">
    <source>
        <dbReference type="EMBL" id="THH19466.1"/>
    </source>
</evidence>
<dbReference type="PROSITE" id="PS00143">
    <property type="entry name" value="INSULINASE"/>
    <property type="match status" value="1"/>
</dbReference>
<dbReference type="Proteomes" id="UP000310158">
    <property type="component" value="Unassembled WGS sequence"/>
</dbReference>